<dbReference type="GO" id="GO:0006950">
    <property type="term" value="P:response to stress"/>
    <property type="evidence" value="ECO:0007669"/>
    <property type="project" value="TreeGrafter"/>
</dbReference>
<dbReference type="InterPro" id="IPR000835">
    <property type="entry name" value="HTH_MarR-typ"/>
</dbReference>
<dbReference type="InterPro" id="IPR036390">
    <property type="entry name" value="WH_DNA-bd_sf"/>
</dbReference>
<dbReference type="SMART" id="SM00347">
    <property type="entry name" value="HTH_MARR"/>
    <property type="match status" value="1"/>
</dbReference>
<dbReference type="GO" id="GO:0003700">
    <property type="term" value="F:DNA-binding transcription factor activity"/>
    <property type="evidence" value="ECO:0007669"/>
    <property type="project" value="InterPro"/>
</dbReference>
<accession>A0A7Z2W110</accession>
<proteinExistence type="predicted"/>
<gene>
    <name evidence="2" type="ORF">HH212_24580</name>
</gene>
<dbReference type="InterPro" id="IPR039422">
    <property type="entry name" value="MarR/SlyA-like"/>
</dbReference>
<reference evidence="2 3" key="1">
    <citation type="submission" date="2020-04" db="EMBL/GenBank/DDBJ databases">
        <title>Genome sequencing of novel species.</title>
        <authorList>
            <person name="Heo J."/>
            <person name="Kim S.-J."/>
            <person name="Kim J.-S."/>
            <person name="Hong S.-B."/>
            <person name="Kwon S.-W."/>
        </authorList>
    </citation>
    <scope>NUCLEOTIDE SEQUENCE [LARGE SCALE GENOMIC DNA]</scope>
    <source>
        <strain evidence="2 3">GN2-R2</strain>
    </source>
</reference>
<dbReference type="PANTHER" id="PTHR33164:SF43">
    <property type="entry name" value="HTH-TYPE TRANSCRIPTIONAL REPRESSOR YETL"/>
    <property type="match status" value="1"/>
</dbReference>
<evidence type="ECO:0000259" key="1">
    <source>
        <dbReference type="PROSITE" id="PS50995"/>
    </source>
</evidence>
<dbReference type="Proteomes" id="UP000502415">
    <property type="component" value="Chromosome"/>
</dbReference>
<dbReference type="Pfam" id="PF12802">
    <property type="entry name" value="MarR_2"/>
    <property type="match status" value="1"/>
</dbReference>
<keyword evidence="3" id="KW-1185">Reference proteome</keyword>
<name>A0A7Z2W110_9BURK</name>
<dbReference type="PROSITE" id="PS50995">
    <property type="entry name" value="HTH_MARR_2"/>
    <property type="match status" value="1"/>
</dbReference>
<dbReference type="SUPFAM" id="SSF46785">
    <property type="entry name" value="Winged helix' DNA-binding domain"/>
    <property type="match status" value="1"/>
</dbReference>
<feature type="domain" description="HTH marR-type" evidence="1">
    <location>
        <begin position="23"/>
        <end position="157"/>
    </location>
</feature>
<dbReference type="EMBL" id="CP051685">
    <property type="protein sequence ID" value="QJE02790.1"/>
    <property type="molecule type" value="Genomic_DNA"/>
</dbReference>
<dbReference type="AlphaFoldDB" id="A0A7Z2W110"/>
<sequence>MSPIIQKQVDQVNENSGRRVSGAQEVLETIHAIMHLVRSRQHRSLRAAQHDLAHMDVKVLGYFARHPGATQSDLAAHSGRDKAQLTRLVRGLRERGLLDAEADASDRRSTRLRLSEAGRALHAALHVDDGRLAEAAMEGMGDSERAALQALLDRVRANLEAGQD</sequence>
<dbReference type="Gene3D" id="1.10.10.10">
    <property type="entry name" value="Winged helix-like DNA-binding domain superfamily/Winged helix DNA-binding domain"/>
    <property type="match status" value="1"/>
</dbReference>
<protein>
    <submittedName>
        <fullName evidence="2">MarR family transcriptional regulator</fullName>
    </submittedName>
</protein>
<organism evidence="2 3">
    <name type="scientific">Massilia forsythiae</name>
    <dbReference type="NCBI Taxonomy" id="2728020"/>
    <lineage>
        <taxon>Bacteria</taxon>
        <taxon>Pseudomonadati</taxon>
        <taxon>Pseudomonadota</taxon>
        <taxon>Betaproteobacteria</taxon>
        <taxon>Burkholderiales</taxon>
        <taxon>Oxalobacteraceae</taxon>
        <taxon>Telluria group</taxon>
        <taxon>Massilia</taxon>
    </lineage>
</organism>
<dbReference type="KEGG" id="mfy:HH212_24580"/>
<evidence type="ECO:0000313" key="3">
    <source>
        <dbReference type="Proteomes" id="UP000502415"/>
    </source>
</evidence>
<dbReference type="PRINTS" id="PR00598">
    <property type="entry name" value="HTHMARR"/>
</dbReference>
<dbReference type="PANTHER" id="PTHR33164">
    <property type="entry name" value="TRANSCRIPTIONAL REGULATOR, MARR FAMILY"/>
    <property type="match status" value="1"/>
</dbReference>
<evidence type="ECO:0000313" key="2">
    <source>
        <dbReference type="EMBL" id="QJE02790.1"/>
    </source>
</evidence>
<dbReference type="InterPro" id="IPR036388">
    <property type="entry name" value="WH-like_DNA-bd_sf"/>
</dbReference>